<dbReference type="Proteomes" id="UP000053617">
    <property type="component" value="Unassembled WGS sequence"/>
</dbReference>
<keyword evidence="3" id="KW-1185">Reference proteome</keyword>
<protein>
    <submittedName>
        <fullName evidence="2">Uncharacterized protein</fullName>
    </submittedName>
</protein>
<evidence type="ECO:0000256" key="1">
    <source>
        <dbReference type="SAM" id="MobiDB-lite"/>
    </source>
</evidence>
<reference evidence="2 3" key="1">
    <citation type="submission" date="2015-01" db="EMBL/GenBank/DDBJ databases">
        <title>The Genome Sequence of Rhinocladiella mackenzie CBS 650.93.</title>
        <authorList>
            <consortium name="The Broad Institute Genomics Platform"/>
            <person name="Cuomo C."/>
            <person name="de Hoog S."/>
            <person name="Gorbushina A."/>
            <person name="Stielow B."/>
            <person name="Teixiera M."/>
            <person name="Abouelleil A."/>
            <person name="Chapman S.B."/>
            <person name="Priest M."/>
            <person name="Young S.K."/>
            <person name="Wortman J."/>
            <person name="Nusbaum C."/>
            <person name="Birren B."/>
        </authorList>
    </citation>
    <scope>NUCLEOTIDE SEQUENCE [LARGE SCALE GENOMIC DNA]</scope>
    <source>
        <strain evidence="2 3">CBS 650.93</strain>
    </source>
</reference>
<dbReference type="EMBL" id="KN847479">
    <property type="protein sequence ID" value="KIX02959.1"/>
    <property type="molecule type" value="Genomic_DNA"/>
</dbReference>
<accession>A0A0D2IAV3</accession>
<name>A0A0D2IAV3_9EURO</name>
<feature type="region of interest" description="Disordered" evidence="1">
    <location>
        <begin position="50"/>
        <end position="103"/>
    </location>
</feature>
<organism evidence="2 3">
    <name type="scientific">Rhinocladiella mackenziei CBS 650.93</name>
    <dbReference type="NCBI Taxonomy" id="1442369"/>
    <lineage>
        <taxon>Eukaryota</taxon>
        <taxon>Fungi</taxon>
        <taxon>Dikarya</taxon>
        <taxon>Ascomycota</taxon>
        <taxon>Pezizomycotina</taxon>
        <taxon>Eurotiomycetes</taxon>
        <taxon>Chaetothyriomycetidae</taxon>
        <taxon>Chaetothyriales</taxon>
        <taxon>Herpotrichiellaceae</taxon>
        <taxon>Rhinocladiella</taxon>
    </lineage>
</organism>
<evidence type="ECO:0000313" key="3">
    <source>
        <dbReference type="Proteomes" id="UP000053617"/>
    </source>
</evidence>
<gene>
    <name evidence="2" type="ORF">Z518_06509</name>
</gene>
<evidence type="ECO:0000313" key="2">
    <source>
        <dbReference type="EMBL" id="KIX02959.1"/>
    </source>
</evidence>
<feature type="compositionally biased region" description="Basic and acidic residues" evidence="1">
    <location>
        <begin position="85"/>
        <end position="97"/>
    </location>
</feature>
<dbReference type="RefSeq" id="XP_013270095.1">
    <property type="nucleotide sequence ID" value="XM_013414641.1"/>
</dbReference>
<dbReference type="GeneID" id="25294580"/>
<dbReference type="AlphaFoldDB" id="A0A0D2IAV3"/>
<dbReference type="VEuPathDB" id="FungiDB:Z518_06509"/>
<sequence>MYLVAAPMPFKGNMIAQAALCQRPSRNGLRASIPEERSGGFLAPRKVILRHTEWEDPQQGSPGHEKKRGSETISGPDLTAQSKAFDLRWRKEEKDDPTATLSK</sequence>
<proteinExistence type="predicted"/>
<dbReference type="HOGENOM" id="CLU_2265213_0_0_1"/>